<evidence type="ECO:0000313" key="4">
    <source>
        <dbReference type="Proteomes" id="UP001251528"/>
    </source>
</evidence>
<dbReference type="EMBL" id="JASWJB010000004">
    <property type="protein sequence ID" value="KAK2616608.1"/>
    <property type="molecule type" value="Genomic_DNA"/>
</dbReference>
<feature type="signal peptide" evidence="2">
    <location>
        <begin position="1"/>
        <end position="17"/>
    </location>
</feature>
<comment type="caution">
    <text evidence="3">The sequence shown here is derived from an EMBL/GenBank/DDBJ whole genome shotgun (WGS) entry which is preliminary data.</text>
</comment>
<keyword evidence="4" id="KW-1185">Reference proteome</keyword>
<evidence type="ECO:0000313" key="3">
    <source>
        <dbReference type="EMBL" id="KAK2616608.1"/>
    </source>
</evidence>
<evidence type="ECO:0000256" key="1">
    <source>
        <dbReference type="SAM" id="MobiDB-lite"/>
    </source>
</evidence>
<name>A0AAJ0CZ30_9HYPO</name>
<keyword evidence="2" id="KW-0732">Signal</keyword>
<reference evidence="3" key="1">
    <citation type="submission" date="2023-06" db="EMBL/GenBank/DDBJ databases">
        <title>Conoideocrella luteorostrata (Hypocreales: Clavicipitaceae), a potential biocontrol fungus for elongate hemlock scale in United States Christmas tree production areas.</title>
        <authorList>
            <person name="Barrett H."/>
            <person name="Lovett B."/>
            <person name="Macias A.M."/>
            <person name="Stajich J.E."/>
            <person name="Kasson M.T."/>
        </authorList>
    </citation>
    <scope>NUCLEOTIDE SEQUENCE</scope>
    <source>
        <strain evidence="3">ARSEF 14590</strain>
    </source>
</reference>
<feature type="region of interest" description="Disordered" evidence="1">
    <location>
        <begin position="18"/>
        <end position="37"/>
    </location>
</feature>
<proteinExistence type="predicted"/>
<dbReference type="Proteomes" id="UP001251528">
    <property type="component" value="Unassembled WGS sequence"/>
</dbReference>
<gene>
    <name evidence="3" type="ORF">QQS21_000431</name>
</gene>
<evidence type="ECO:0008006" key="5">
    <source>
        <dbReference type="Google" id="ProtNLM"/>
    </source>
</evidence>
<sequence length="97" mass="10700">MVRFTSAVLCFVASSMALSSSNTQQDGRDVTKPAPVDALPEKAVNGVNEWLDVITEATTELNALVEETRKEMNKKNQVKKPEGQKPNKKDDVNKKNP</sequence>
<feature type="region of interest" description="Disordered" evidence="1">
    <location>
        <begin position="67"/>
        <end position="97"/>
    </location>
</feature>
<feature type="chain" id="PRO_5042504034" description="Secreted protein" evidence="2">
    <location>
        <begin position="18"/>
        <end position="97"/>
    </location>
</feature>
<organism evidence="3 4">
    <name type="scientific">Conoideocrella luteorostrata</name>
    <dbReference type="NCBI Taxonomy" id="1105319"/>
    <lineage>
        <taxon>Eukaryota</taxon>
        <taxon>Fungi</taxon>
        <taxon>Dikarya</taxon>
        <taxon>Ascomycota</taxon>
        <taxon>Pezizomycotina</taxon>
        <taxon>Sordariomycetes</taxon>
        <taxon>Hypocreomycetidae</taxon>
        <taxon>Hypocreales</taxon>
        <taxon>Clavicipitaceae</taxon>
        <taxon>Conoideocrella</taxon>
    </lineage>
</organism>
<protein>
    <recommendedName>
        <fullName evidence="5">Secreted protein</fullName>
    </recommendedName>
</protein>
<dbReference type="AlphaFoldDB" id="A0AAJ0CZ30"/>
<accession>A0AAJ0CZ30</accession>
<evidence type="ECO:0000256" key="2">
    <source>
        <dbReference type="SAM" id="SignalP"/>
    </source>
</evidence>